<proteinExistence type="predicted"/>
<accession>A0ABN0ZPA0</accession>
<organism evidence="2 3">
    <name type="scientific">Alkalibacillus silvisoli</name>
    <dbReference type="NCBI Taxonomy" id="392823"/>
    <lineage>
        <taxon>Bacteria</taxon>
        <taxon>Bacillati</taxon>
        <taxon>Bacillota</taxon>
        <taxon>Bacilli</taxon>
        <taxon>Bacillales</taxon>
        <taxon>Bacillaceae</taxon>
        <taxon>Alkalibacillus</taxon>
    </lineage>
</organism>
<reference evidence="2 3" key="1">
    <citation type="journal article" date="2019" name="Int. J. Syst. Evol. Microbiol.">
        <title>The Global Catalogue of Microorganisms (GCM) 10K type strain sequencing project: providing services to taxonomists for standard genome sequencing and annotation.</title>
        <authorList>
            <consortium name="The Broad Institute Genomics Platform"/>
            <consortium name="The Broad Institute Genome Sequencing Center for Infectious Disease"/>
            <person name="Wu L."/>
            <person name="Ma J."/>
        </authorList>
    </citation>
    <scope>NUCLEOTIDE SEQUENCE [LARGE SCALE GENOMIC DNA]</scope>
    <source>
        <strain evidence="2 3">JCM 14193</strain>
    </source>
</reference>
<name>A0ABN0ZPA0_9BACI</name>
<dbReference type="PROSITE" id="PS51257">
    <property type="entry name" value="PROKAR_LIPOPROTEIN"/>
    <property type="match status" value="1"/>
</dbReference>
<evidence type="ECO:0000313" key="2">
    <source>
        <dbReference type="EMBL" id="GAA0453751.1"/>
    </source>
</evidence>
<dbReference type="RefSeq" id="WP_343781651.1">
    <property type="nucleotide sequence ID" value="NZ_BAAACZ010000005.1"/>
</dbReference>
<sequence>MHKVLYLIVFMIILSACHANDSADYSNVEKELSDEVSFDVHIIPPDGLTLTLASIHAVEAVGFHFSNVEF</sequence>
<gene>
    <name evidence="2" type="ORF">GCM10008935_05670</name>
</gene>
<feature type="signal peptide" evidence="1">
    <location>
        <begin position="1"/>
        <end position="19"/>
    </location>
</feature>
<comment type="caution">
    <text evidence="2">The sequence shown here is derived from an EMBL/GenBank/DDBJ whole genome shotgun (WGS) entry which is preliminary data.</text>
</comment>
<protein>
    <submittedName>
        <fullName evidence="2">Uncharacterized protein</fullName>
    </submittedName>
</protein>
<evidence type="ECO:0000313" key="3">
    <source>
        <dbReference type="Proteomes" id="UP001500740"/>
    </source>
</evidence>
<keyword evidence="3" id="KW-1185">Reference proteome</keyword>
<feature type="chain" id="PRO_5045238189" evidence="1">
    <location>
        <begin position="20"/>
        <end position="70"/>
    </location>
</feature>
<dbReference type="Proteomes" id="UP001500740">
    <property type="component" value="Unassembled WGS sequence"/>
</dbReference>
<dbReference type="EMBL" id="BAAACZ010000005">
    <property type="protein sequence ID" value="GAA0453751.1"/>
    <property type="molecule type" value="Genomic_DNA"/>
</dbReference>
<keyword evidence="1" id="KW-0732">Signal</keyword>
<evidence type="ECO:0000256" key="1">
    <source>
        <dbReference type="SAM" id="SignalP"/>
    </source>
</evidence>